<feature type="transmembrane region" description="Helical" evidence="1">
    <location>
        <begin position="21"/>
        <end position="50"/>
    </location>
</feature>
<name>A0A916WM54_9BURK</name>
<keyword evidence="1" id="KW-0812">Transmembrane</keyword>
<evidence type="ECO:0000313" key="4">
    <source>
        <dbReference type="Proteomes" id="UP000620596"/>
    </source>
</evidence>
<evidence type="ECO:0000259" key="2">
    <source>
        <dbReference type="Pfam" id="PF01957"/>
    </source>
</evidence>
<gene>
    <name evidence="3" type="ORF">GCM10011496_38010</name>
</gene>
<keyword evidence="1" id="KW-1133">Transmembrane helix</keyword>
<proteinExistence type="predicted"/>
<evidence type="ECO:0000313" key="3">
    <source>
        <dbReference type="EMBL" id="GGB13482.1"/>
    </source>
</evidence>
<evidence type="ECO:0000256" key="1">
    <source>
        <dbReference type="SAM" id="Phobius"/>
    </source>
</evidence>
<dbReference type="AlphaFoldDB" id="A0A916WM54"/>
<dbReference type="Pfam" id="PF01957">
    <property type="entry name" value="NfeD"/>
    <property type="match status" value="1"/>
</dbReference>
<organism evidence="3 4">
    <name type="scientific">Polaromonas eurypsychrophila</name>
    <dbReference type="NCBI Taxonomy" id="1614635"/>
    <lineage>
        <taxon>Bacteria</taxon>
        <taxon>Pseudomonadati</taxon>
        <taxon>Pseudomonadota</taxon>
        <taxon>Betaproteobacteria</taxon>
        <taxon>Burkholderiales</taxon>
        <taxon>Comamonadaceae</taxon>
        <taxon>Polaromonas</taxon>
    </lineage>
</organism>
<dbReference type="Proteomes" id="UP000620596">
    <property type="component" value="Unassembled WGS sequence"/>
</dbReference>
<reference evidence="3" key="1">
    <citation type="journal article" date="2014" name="Int. J. Syst. Evol. Microbiol.">
        <title>Complete genome sequence of Corynebacterium casei LMG S-19264T (=DSM 44701T), isolated from a smear-ripened cheese.</title>
        <authorList>
            <consortium name="US DOE Joint Genome Institute (JGI-PGF)"/>
            <person name="Walter F."/>
            <person name="Albersmeier A."/>
            <person name="Kalinowski J."/>
            <person name="Ruckert C."/>
        </authorList>
    </citation>
    <scope>NUCLEOTIDE SEQUENCE</scope>
    <source>
        <strain evidence="3">CGMCC 1.15322</strain>
    </source>
</reference>
<dbReference type="EMBL" id="BMIG01000021">
    <property type="protein sequence ID" value="GGB13482.1"/>
    <property type="molecule type" value="Genomic_DNA"/>
</dbReference>
<accession>A0A916WM54</accession>
<reference evidence="3" key="2">
    <citation type="submission" date="2020-09" db="EMBL/GenBank/DDBJ databases">
        <authorList>
            <person name="Sun Q."/>
            <person name="Zhou Y."/>
        </authorList>
    </citation>
    <scope>NUCLEOTIDE SEQUENCE</scope>
    <source>
        <strain evidence="3">CGMCC 1.15322</strain>
    </source>
</reference>
<comment type="caution">
    <text evidence="3">The sequence shown here is derived from an EMBL/GenBank/DDBJ whole genome shotgun (WGS) entry which is preliminary data.</text>
</comment>
<feature type="transmembrane region" description="Helical" evidence="1">
    <location>
        <begin position="56"/>
        <end position="78"/>
    </location>
</feature>
<keyword evidence="4" id="KW-1185">Reference proteome</keyword>
<keyword evidence="1" id="KW-0472">Membrane</keyword>
<dbReference type="InterPro" id="IPR002810">
    <property type="entry name" value="NfeD-like_C"/>
</dbReference>
<sequence>MAQNVAFKKREEVDMAESTIWWLLAGGAVALELMTGTFYLLMLAVGLAAAALAAHFGLALTAQILVAALVGGGAVVLWHWKRSKDPKPAEAQANADVQMDIGETVHVAQWNADATASVKYRGSQWTVVIADTDAAPQPGLFRVKELQGNRLVVHKL</sequence>
<protein>
    <recommendedName>
        <fullName evidence="2">NfeD-like C-terminal domain-containing protein</fullName>
    </recommendedName>
</protein>
<feature type="domain" description="NfeD-like C-terminal" evidence="2">
    <location>
        <begin position="99"/>
        <end position="155"/>
    </location>
</feature>